<dbReference type="AlphaFoldDB" id="A0A9N9HFH0"/>
<evidence type="ECO:0000313" key="3">
    <source>
        <dbReference type="Proteomes" id="UP000789759"/>
    </source>
</evidence>
<feature type="compositionally biased region" description="Polar residues" evidence="1">
    <location>
        <begin position="27"/>
        <end position="45"/>
    </location>
</feature>
<name>A0A9N9HFH0_9GLOM</name>
<keyword evidence="3" id="KW-1185">Reference proteome</keyword>
<feature type="compositionally biased region" description="Basic residues" evidence="1">
    <location>
        <begin position="46"/>
        <end position="55"/>
    </location>
</feature>
<dbReference type="EMBL" id="CAJVQA010008328">
    <property type="protein sequence ID" value="CAG8669931.1"/>
    <property type="molecule type" value="Genomic_DNA"/>
</dbReference>
<protein>
    <submittedName>
        <fullName evidence="2">1436_t:CDS:1</fullName>
    </submittedName>
</protein>
<feature type="region of interest" description="Disordered" evidence="1">
    <location>
        <begin position="1"/>
        <end position="60"/>
    </location>
</feature>
<proteinExistence type="predicted"/>
<gene>
    <name evidence="2" type="ORF">CPELLU_LOCUS10221</name>
</gene>
<reference evidence="2" key="1">
    <citation type="submission" date="2021-06" db="EMBL/GenBank/DDBJ databases">
        <authorList>
            <person name="Kallberg Y."/>
            <person name="Tangrot J."/>
            <person name="Rosling A."/>
        </authorList>
    </citation>
    <scope>NUCLEOTIDE SEQUENCE</scope>
    <source>
        <strain evidence="2">FL966</strain>
    </source>
</reference>
<evidence type="ECO:0000313" key="2">
    <source>
        <dbReference type="EMBL" id="CAG8669931.1"/>
    </source>
</evidence>
<comment type="caution">
    <text evidence="2">The sequence shown here is derived from an EMBL/GenBank/DDBJ whole genome shotgun (WGS) entry which is preliminary data.</text>
</comment>
<accession>A0A9N9HFH0</accession>
<sequence length="115" mass="12868">MSAQPQSTLAHHGKPSNGAAITFDPINITTNSTIPAPENQTSSPTQHHRPVKSKRMTSSFFSRRRSEFYDDDDEFYDGCCGSVRSIGSRIKYRFKELLQRTGKKGVTNADDKNKS</sequence>
<evidence type="ECO:0000256" key="1">
    <source>
        <dbReference type="SAM" id="MobiDB-lite"/>
    </source>
</evidence>
<organism evidence="2 3">
    <name type="scientific">Cetraspora pellucida</name>
    <dbReference type="NCBI Taxonomy" id="1433469"/>
    <lineage>
        <taxon>Eukaryota</taxon>
        <taxon>Fungi</taxon>
        <taxon>Fungi incertae sedis</taxon>
        <taxon>Mucoromycota</taxon>
        <taxon>Glomeromycotina</taxon>
        <taxon>Glomeromycetes</taxon>
        <taxon>Diversisporales</taxon>
        <taxon>Gigasporaceae</taxon>
        <taxon>Cetraspora</taxon>
    </lineage>
</organism>
<dbReference type="Proteomes" id="UP000789759">
    <property type="component" value="Unassembled WGS sequence"/>
</dbReference>
<dbReference type="OrthoDB" id="2446225at2759"/>